<dbReference type="Gene3D" id="1.10.357.10">
    <property type="entry name" value="Tetracycline Repressor, domain 2"/>
    <property type="match status" value="1"/>
</dbReference>
<gene>
    <name evidence="4" type="ORF">ETU37_02805</name>
</gene>
<dbReference type="AlphaFoldDB" id="A0A4Q5J983"/>
<comment type="caution">
    <text evidence="4">The sequence shown here is derived from an EMBL/GenBank/DDBJ whole genome shotgun (WGS) entry which is preliminary data.</text>
</comment>
<evidence type="ECO:0000313" key="5">
    <source>
        <dbReference type="Proteomes" id="UP000291189"/>
    </source>
</evidence>
<dbReference type="PRINTS" id="PR00455">
    <property type="entry name" value="HTHTETR"/>
</dbReference>
<dbReference type="Gene3D" id="1.10.10.60">
    <property type="entry name" value="Homeodomain-like"/>
    <property type="match status" value="1"/>
</dbReference>
<feature type="DNA-binding region" description="H-T-H motif" evidence="2">
    <location>
        <begin position="38"/>
        <end position="57"/>
    </location>
</feature>
<dbReference type="PROSITE" id="PS50977">
    <property type="entry name" value="HTH_TETR_2"/>
    <property type="match status" value="1"/>
</dbReference>
<dbReference type="InterPro" id="IPR009057">
    <property type="entry name" value="Homeodomain-like_sf"/>
</dbReference>
<dbReference type="InterPro" id="IPR050109">
    <property type="entry name" value="HTH-type_TetR-like_transc_reg"/>
</dbReference>
<dbReference type="Pfam" id="PF17920">
    <property type="entry name" value="TetR_C_16"/>
    <property type="match status" value="1"/>
</dbReference>
<dbReference type="PANTHER" id="PTHR30055:SF235">
    <property type="entry name" value="TRANSCRIPTIONAL REGULATORY PROTEIN"/>
    <property type="match status" value="1"/>
</dbReference>
<evidence type="ECO:0000259" key="3">
    <source>
        <dbReference type="PROSITE" id="PS50977"/>
    </source>
</evidence>
<reference evidence="4 5" key="1">
    <citation type="submission" date="2019-01" db="EMBL/GenBank/DDBJ databases">
        <title>Nocardioides guangzhouensis sp. nov., an actinobacterium isolated from soil.</title>
        <authorList>
            <person name="Fu Y."/>
            <person name="Cai Y."/>
            <person name="Lin Z."/>
            <person name="Chen P."/>
        </authorList>
    </citation>
    <scope>NUCLEOTIDE SEQUENCE [LARGE SCALE GENOMIC DNA]</scope>
    <source>
        <strain evidence="4 5">NBRC 105384</strain>
    </source>
</reference>
<name>A0A4Q5J983_9ACTN</name>
<evidence type="ECO:0000313" key="4">
    <source>
        <dbReference type="EMBL" id="RYU14478.1"/>
    </source>
</evidence>
<dbReference type="EMBL" id="SDPU01000010">
    <property type="protein sequence ID" value="RYU14478.1"/>
    <property type="molecule type" value="Genomic_DNA"/>
</dbReference>
<evidence type="ECO:0000256" key="2">
    <source>
        <dbReference type="PROSITE-ProRule" id="PRU00335"/>
    </source>
</evidence>
<dbReference type="Pfam" id="PF00440">
    <property type="entry name" value="TetR_N"/>
    <property type="match status" value="1"/>
</dbReference>
<accession>A0A4Q5J983</accession>
<proteinExistence type="predicted"/>
<keyword evidence="5" id="KW-1185">Reference proteome</keyword>
<dbReference type="GO" id="GO:0000976">
    <property type="term" value="F:transcription cis-regulatory region binding"/>
    <property type="evidence" value="ECO:0007669"/>
    <property type="project" value="TreeGrafter"/>
</dbReference>
<feature type="domain" description="HTH tetR-type" evidence="3">
    <location>
        <begin position="15"/>
        <end position="75"/>
    </location>
</feature>
<dbReference type="RefSeq" id="WP_129985362.1">
    <property type="nucleotide sequence ID" value="NZ_SDPU01000010.1"/>
</dbReference>
<sequence>MTERATSRGRRPGGPDTRGAILAAARESFAHKGFAGTTIRAVAASAGVDAALVHHYFGSKDDLFIAALEIPVDPRQVVPLVFAEGVEGAGERLLRVFVSVWEDPEARLPLIALVRASLGEAGPVNLLREGVLRMIFTPLREVLPGPDAEERVQLVLSQLVGLVVARYVLAVEPLASMPPEEVVAWVAPTVQRYLDGDR</sequence>
<dbReference type="Proteomes" id="UP000291189">
    <property type="component" value="Unassembled WGS sequence"/>
</dbReference>
<dbReference type="PANTHER" id="PTHR30055">
    <property type="entry name" value="HTH-TYPE TRANSCRIPTIONAL REGULATOR RUTR"/>
    <property type="match status" value="1"/>
</dbReference>
<keyword evidence="1 2" id="KW-0238">DNA-binding</keyword>
<evidence type="ECO:0000256" key="1">
    <source>
        <dbReference type="ARBA" id="ARBA00023125"/>
    </source>
</evidence>
<protein>
    <submittedName>
        <fullName evidence="4">TetR/AcrR family transcriptional regulator</fullName>
    </submittedName>
</protein>
<dbReference type="InterPro" id="IPR041678">
    <property type="entry name" value="TetR_C_16"/>
</dbReference>
<dbReference type="SUPFAM" id="SSF48498">
    <property type="entry name" value="Tetracyclin repressor-like, C-terminal domain"/>
    <property type="match status" value="1"/>
</dbReference>
<dbReference type="GO" id="GO:0003700">
    <property type="term" value="F:DNA-binding transcription factor activity"/>
    <property type="evidence" value="ECO:0007669"/>
    <property type="project" value="TreeGrafter"/>
</dbReference>
<dbReference type="InterPro" id="IPR001647">
    <property type="entry name" value="HTH_TetR"/>
</dbReference>
<dbReference type="SUPFAM" id="SSF46689">
    <property type="entry name" value="Homeodomain-like"/>
    <property type="match status" value="1"/>
</dbReference>
<dbReference type="InterPro" id="IPR036271">
    <property type="entry name" value="Tet_transcr_reg_TetR-rel_C_sf"/>
</dbReference>
<organism evidence="4 5">
    <name type="scientific">Nocardioides iriomotensis</name>
    <dbReference type="NCBI Taxonomy" id="715784"/>
    <lineage>
        <taxon>Bacteria</taxon>
        <taxon>Bacillati</taxon>
        <taxon>Actinomycetota</taxon>
        <taxon>Actinomycetes</taxon>
        <taxon>Propionibacteriales</taxon>
        <taxon>Nocardioidaceae</taxon>
        <taxon>Nocardioides</taxon>
    </lineage>
</organism>
<dbReference type="OrthoDB" id="3210235at2"/>